<dbReference type="eggNOG" id="COG0745">
    <property type="taxonomic scope" value="Bacteria"/>
</dbReference>
<gene>
    <name evidence="12" type="ordered locus">Halha_0403</name>
</gene>
<evidence type="ECO:0000256" key="6">
    <source>
        <dbReference type="ARBA" id="ARBA00023163"/>
    </source>
</evidence>
<dbReference type="RefSeq" id="WP_015326124.1">
    <property type="nucleotide sequence ID" value="NC_019978.1"/>
</dbReference>
<dbReference type="SUPFAM" id="SSF46894">
    <property type="entry name" value="C-terminal effector domain of the bipartite response regulators"/>
    <property type="match status" value="1"/>
</dbReference>
<dbReference type="CDD" id="cd00383">
    <property type="entry name" value="trans_reg_C"/>
    <property type="match status" value="1"/>
</dbReference>
<evidence type="ECO:0000256" key="3">
    <source>
        <dbReference type="ARBA" id="ARBA00023012"/>
    </source>
</evidence>
<dbReference type="InterPro" id="IPR011006">
    <property type="entry name" value="CheY-like_superfamily"/>
</dbReference>
<evidence type="ECO:0000256" key="9">
    <source>
        <dbReference type="PROSITE-ProRule" id="PRU01091"/>
    </source>
</evidence>
<dbReference type="InterPro" id="IPR001867">
    <property type="entry name" value="OmpR/PhoB-type_DNA-bd"/>
</dbReference>
<keyword evidence="4" id="KW-0805">Transcription regulation</keyword>
<dbReference type="Gene3D" id="3.40.50.2300">
    <property type="match status" value="1"/>
</dbReference>
<dbReference type="HOGENOM" id="CLU_000445_30_4_9"/>
<evidence type="ECO:0000256" key="4">
    <source>
        <dbReference type="ARBA" id="ARBA00023015"/>
    </source>
</evidence>
<dbReference type="SMART" id="SM00448">
    <property type="entry name" value="REC"/>
    <property type="match status" value="1"/>
</dbReference>
<dbReference type="GO" id="GO:0005829">
    <property type="term" value="C:cytosol"/>
    <property type="evidence" value="ECO:0007669"/>
    <property type="project" value="TreeGrafter"/>
</dbReference>
<evidence type="ECO:0000313" key="13">
    <source>
        <dbReference type="Proteomes" id="UP000010880"/>
    </source>
</evidence>
<dbReference type="Pfam" id="PF00072">
    <property type="entry name" value="Response_reg"/>
    <property type="match status" value="1"/>
</dbReference>
<dbReference type="InterPro" id="IPR036388">
    <property type="entry name" value="WH-like_DNA-bd_sf"/>
</dbReference>
<keyword evidence="2 8" id="KW-0597">Phosphoprotein</keyword>
<keyword evidence="13" id="KW-1185">Reference proteome</keyword>
<evidence type="ECO:0000259" key="10">
    <source>
        <dbReference type="PROSITE" id="PS50110"/>
    </source>
</evidence>
<dbReference type="PROSITE" id="PS50110">
    <property type="entry name" value="RESPONSE_REGULATORY"/>
    <property type="match status" value="1"/>
</dbReference>
<dbReference type="Gene3D" id="1.10.10.10">
    <property type="entry name" value="Winged helix-like DNA-binding domain superfamily/Winged helix DNA-binding domain"/>
    <property type="match status" value="1"/>
</dbReference>
<name>L0K8F1_HALHC</name>
<evidence type="ECO:0000256" key="8">
    <source>
        <dbReference type="PROSITE-ProRule" id="PRU00169"/>
    </source>
</evidence>
<dbReference type="EMBL" id="CP003359">
    <property type="protein sequence ID" value="AGB40398.1"/>
    <property type="molecule type" value="Genomic_DNA"/>
</dbReference>
<feature type="domain" description="Response regulatory" evidence="10">
    <location>
        <begin position="7"/>
        <end position="121"/>
    </location>
</feature>
<dbReference type="FunFam" id="1.10.10.10:FF:000018">
    <property type="entry name" value="DNA-binding response regulator ResD"/>
    <property type="match status" value="1"/>
</dbReference>
<evidence type="ECO:0000256" key="5">
    <source>
        <dbReference type="ARBA" id="ARBA00023125"/>
    </source>
</evidence>
<dbReference type="InterPro" id="IPR001789">
    <property type="entry name" value="Sig_transdc_resp-reg_receiver"/>
</dbReference>
<dbReference type="Gene3D" id="6.10.250.690">
    <property type="match status" value="1"/>
</dbReference>
<feature type="DNA-binding region" description="OmpR/PhoB-type" evidence="9">
    <location>
        <begin position="133"/>
        <end position="233"/>
    </location>
</feature>
<dbReference type="InterPro" id="IPR039420">
    <property type="entry name" value="WalR-like"/>
</dbReference>
<dbReference type="Pfam" id="PF00486">
    <property type="entry name" value="Trans_reg_C"/>
    <property type="match status" value="1"/>
</dbReference>
<dbReference type="PROSITE" id="PS51755">
    <property type="entry name" value="OMPR_PHOB"/>
    <property type="match status" value="1"/>
</dbReference>
<evidence type="ECO:0000313" key="12">
    <source>
        <dbReference type="EMBL" id="AGB40398.1"/>
    </source>
</evidence>
<dbReference type="PANTHER" id="PTHR48111:SF21">
    <property type="entry name" value="DNA-BINDING DUAL MASTER TRANSCRIPTIONAL REGULATOR RPAA"/>
    <property type="match status" value="1"/>
</dbReference>
<dbReference type="FunFam" id="3.40.50.2300:FF:000001">
    <property type="entry name" value="DNA-binding response regulator PhoB"/>
    <property type="match status" value="1"/>
</dbReference>
<reference evidence="13" key="1">
    <citation type="submission" date="2012-02" db="EMBL/GenBank/DDBJ databases">
        <title>The complete genome of Halobacteroides halobius DSM 5150.</title>
        <authorList>
            <person name="Lucas S."/>
            <person name="Copeland A."/>
            <person name="Lapidus A."/>
            <person name="Glavina del Rio T."/>
            <person name="Dalin E."/>
            <person name="Tice H."/>
            <person name="Bruce D."/>
            <person name="Goodwin L."/>
            <person name="Pitluck S."/>
            <person name="Peters L."/>
            <person name="Mikhailova N."/>
            <person name="Gu W."/>
            <person name="Kyrpides N."/>
            <person name="Mavromatis K."/>
            <person name="Ivanova N."/>
            <person name="Brettin T."/>
            <person name="Detter J.C."/>
            <person name="Han C."/>
            <person name="Larimer F."/>
            <person name="Land M."/>
            <person name="Hauser L."/>
            <person name="Markowitz V."/>
            <person name="Cheng J.-F."/>
            <person name="Hugenholtz P."/>
            <person name="Woyke T."/>
            <person name="Wu D."/>
            <person name="Tindall B."/>
            <person name="Pomrenke H."/>
            <person name="Brambilla E."/>
            <person name="Klenk H.-P."/>
            <person name="Eisen J.A."/>
        </authorList>
    </citation>
    <scope>NUCLEOTIDE SEQUENCE [LARGE SCALE GENOMIC DNA]</scope>
    <source>
        <strain evidence="13">ATCC 35273 / DSM 5150 / MD-1</strain>
    </source>
</reference>
<organism evidence="12 13">
    <name type="scientific">Halobacteroides halobius (strain ATCC 35273 / DSM 5150 / MD-1)</name>
    <dbReference type="NCBI Taxonomy" id="748449"/>
    <lineage>
        <taxon>Bacteria</taxon>
        <taxon>Bacillati</taxon>
        <taxon>Bacillota</taxon>
        <taxon>Clostridia</taxon>
        <taxon>Halanaerobiales</taxon>
        <taxon>Halobacteroidaceae</taxon>
        <taxon>Halobacteroides</taxon>
    </lineage>
</organism>
<dbReference type="SMART" id="SM00862">
    <property type="entry name" value="Trans_reg_C"/>
    <property type="match status" value="1"/>
</dbReference>
<evidence type="ECO:0000259" key="11">
    <source>
        <dbReference type="PROSITE" id="PS51755"/>
    </source>
</evidence>
<dbReference type="OrthoDB" id="9790442at2"/>
<dbReference type="STRING" id="748449.Halha_0403"/>
<keyword evidence="5 9" id="KW-0238">DNA-binding</keyword>
<dbReference type="KEGG" id="hhl:Halha_0403"/>
<evidence type="ECO:0000256" key="2">
    <source>
        <dbReference type="ARBA" id="ARBA00022553"/>
    </source>
</evidence>
<protein>
    <recommendedName>
        <fullName evidence="1">Stage 0 sporulation protein A homolog</fullName>
    </recommendedName>
</protein>
<feature type="domain" description="OmpR/PhoB-type" evidence="11">
    <location>
        <begin position="133"/>
        <end position="233"/>
    </location>
</feature>
<dbReference type="InterPro" id="IPR016032">
    <property type="entry name" value="Sig_transdc_resp-reg_C-effctor"/>
</dbReference>
<keyword evidence="3" id="KW-0902">Two-component regulatory system</keyword>
<dbReference type="GO" id="GO:0006355">
    <property type="term" value="P:regulation of DNA-templated transcription"/>
    <property type="evidence" value="ECO:0007669"/>
    <property type="project" value="InterPro"/>
</dbReference>
<dbReference type="Proteomes" id="UP000010880">
    <property type="component" value="Chromosome"/>
</dbReference>
<proteinExistence type="predicted"/>
<dbReference type="GO" id="GO:0032993">
    <property type="term" value="C:protein-DNA complex"/>
    <property type="evidence" value="ECO:0007669"/>
    <property type="project" value="TreeGrafter"/>
</dbReference>
<dbReference type="GO" id="GO:0000156">
    <property type="term" value="F:phosphorelay response regulator activity"/>
    <property type="evidence" value="ECO:0007669"/>
    <property type="project" value="TreeGrafter"/>
</dbReference>
<sequence length="241" mass="27909">MNLHGKEILLIEDDQHIFSLIEAMLKPYDVNLTFEKDGMKGLEMALFNNYHLILLDIMLPKKDGWEVCRQLKNSGIDTPIIMLTAKVEEADKVLGLEMGADDYVTKPFSPRELIARIKAVLRRFEKTKKVKTETRLQFPKINLEINLKSYDVYVKGSKVMVAPKEFELLSFLASHPNEAFSREDLLDQIWDNNSKQTRTVDEHIKRLRKKLTAAGLKDIPLETVWGIGYKFEIEDEKKNEV</sequence>
<dbReference type="GO" id="GO:0000976">
    <property type="term" value="F:transcription cis-regulatory region binding"/>
    <property type="evidence" value="ECO:0007669"/>
    <property type="project" value="TreeGrafter"/>
</dbReference>
<feature type="modified residue" description="4-aspartylphosphate" evidence="8">
    <location>
        <position position="56"/>
    </location>
</feature>
<comment type="function">
    <text evidence="7">May play the central regulatory role in sporulation. It may be an element of the effector pathway responsible for the activation of sporulation genes in response to nutritional stress. Spo0A may act in concert with spo0H (a sigma factor) to control the expression of some genes that are critical to the sporulation process.</text>
</comment>
<evidence type="ECO:0000256" key="7">
    <source>
        <dbReference type="ARBA" id="ARBA00024867"/>
    </source>
</evidence>
<dbReference type="AlphaFoldDB" id="L0K8F1"/>
<accession>L0K8F1</accession>
<dbReference type="PANTHER" id="PTHR48111">
    <property type="entry name" value="REGULATOR OF RPOS"/>
    <property type="match status" value="1"/>
</dbReference>
<dbReference type="SUPFAM" id="SSF52172">
    <property type="entry name" value="CheY-like"/>
    <property type="match status" value="1"/>
</dbReference>
<evidence type="ECO:0000256" key="1">
    <source>
        <dbReference type="ARBA" id="ARBA00018672"/>
    </source>
</evidence>
<keyword evidence="6" id="KW-0804">Transcription</keyword>